<accession>A0A8J7JZL6</accession>
<evidence type="ECO:0000313" key="1">
    <source>
        <dbReference type="EMBL" id="MBE9398958.1"/>
    </source>
</evidence>
<name>A0A8J7JZL6_9GAMM</name>
<protein>
    <submittedName>
        <fullName evidence="1">Uncharacterized protein</fullName>
    </submittedName>
</protein>
<proteinExistence type="predicted"/>
<organism evidence="1 2">
    <name type="scientific">Pontibacterium sinense</name>
    <dbReference type="NCBI Taxonomy" id="2781979"/>
    <lineage>
        <taxon>Bacteria</taxon>
        <taxon>Pseudomonadati</taxon>
        <taxon>Pseudomonadota</taxon>
        <taxon>Gammaproteobacteria</taxon>
        <taxon>Oceanospirillales</taxon>
        <taxon>Oceanospirillaceae</taxon>
        <taxon>Pontibacterium</taxon>
    </lineage>
</organism>
<dbReference type="EMBL" id="JADEYS010000020">
    <property type="protein sequence ID" value="MBE9398958.1"/>
    <property type="molecule type" value="Genomic_DNA"/>
</dbReference>
<sequence>MSRGVRPERYRSLQQVAEQLRCPVDCTTDNEPASSGPDIYLLFRHSDPDVLPAVIIQLEGLGFSLYVDQMPHRESTEVRVSSEQTITMRSNLATMRYMLVVTDHCSLIKPNDYWLVGLFDGIHSGSVAVWWIPSDCDSTPRQLLDPLLGNYLQIQA</sequence>
<gene>
    <name evidence="1" type="ORF">IOQ59_16990</name>
</gene>
<keyword evidence="2" id="KW-1185">Reference proteome</keyword>
<comment type="caution">
    <text evidence="1">The sequence shown here is derived from an EMBL/GenBank/DDBJ whole genome shotgun (WGS) entry which is preliminary data.</text>
</comment>
<dbReference type="RefSeq" id="WP_193954653.1">
    <property type="nucleotide sequence ID" value="NZ_JADEYS010000020.1"/>
</dbReference>
<dbReference type="Proteomes" id="UP000640333">
    <property type="component" value="Unassembled WGS sequence"/>
</dbReference>
<evidence type="ECO:0000313" key="2">
    <source>
        <dbReference type="Proteomes" id="UP000640333"/>
    </source>
</evidence>
<dbReference type="AlphaFoldDB" id="A0A8J7JZL6"/>
<reference evidence="1" key="1">
    <citation type="submission" date="2020-10" db="EMBL/GenBank/DDBJ databases">
        <title>Bacterium isolated from coastal waters sediment.</title>
        <authorList>
            <person name="Chen R.-J."/>
            <person name="Lu D.-C."/>
            <person name="Zhu K.-L."/>
            <person name="Du Z.-J."/>
        </authorList>
    </citation>
    <scope>NUCLEOTIDE SEQUENCE</scope>
    <source>
        <strain evidence="1">N1Y112</strain>
    </source>
</reference>